<dbReference type="InterPro" id="IPR002560">
    <property type="entry name" value="Transposase_DDE"/>
</dbReference>
<dbReference type="OrthoDB" id="1428197at2"/>
<keyword evidence="3" id="KW-1185">Reference proteome</keyword>
<accession>A0A2U1JSR1</accession>
<evidence type="ECO:0000313" key="3">
    <source>
        <dbReference type="Proteomes" id="UP000245618"/>
    </source>
</evidence>
<dbReference type="Pfam" id="PF01610">
    <property type="entry name" value="DDE_Tnp_ISL3"/>
    <property type="match status" value="1"/>
</dbReference>
<feature type="domain" description="Transposase IS204/IS1001/IS1096/IS1165 DDE" evidence="1">
    <location>
        <begin position="8"/>
        <end position="51"/>
    </location>
</feature>
<name>A0A2U1JSR1_9FLAO</name>
<gene>
    <name evidence="2" type="ORF">DB891_12680</name>
</gene>
<proteinExistence type="predicted"/>
<dbReference type="Proteomes" id="UP000245618">
    <property type="component" value="Unassembled WGS sequence"/>
</dbReference>
<evidence type="ECO:0000313" key="2">
    <source>
        <dbReference type="EMBL" id="PWA08247.1"/>
    </source>
</evidence>
<reference evidence="2 3" key="1">
    <citation type="submission" date="2018-04" db="EMBL/GenBank/DDBJ databases">
        <title>Flavobacterium sp. nov., isolated from glacier ice.</title>
        <authorList>
            <person name="Liu Q."/>
            <person name="Xin Y.-H."/>
        </authorList>
    </citation>
    <scope>NUCLEOTIDE SEQUENCE [LARGE SCALE GENOMIC DNA]</scope>
    <source>
        <strain evidence="2 3">LB2P30</strain>
    </source>
</reference>
<sequence>MYDLNPPHLKGIVNAAVTTLSNGIAENINSKIQIVKSVGRGFKSVKGYRNALLFFNGKLDLLPE</sequence>
<dbReference type="EMBL" id="QCZH01000015">
    <property type="protein sequence ID" value="PWA08247.1"/>
    <property type="molecule type" value="Genomic_DNA"/>
</dbReference>
<comment type="caution">
    <text evidence="2">The sequence shown here is derived from an EMBL/GenBank/DDBJ whole genome shotgun (WGS) entry which is preliminary data.</text>
</comment>
<organism evidence="2 3">
    <name type="scientific">Flavobacterium laiguense</name>
    <dbReference type="NCBI Taxonomy" id="2169409"/>
    <lineage>
        <taxon>Bacteria</taxon>
        <taxon>Pseudomonadati</taxon>
        <taxon>Bacteroidota</taxon>
        <taxon>Flavobacteriia</taxon>
        <taxon>Flavobacteriales</taxon>
        <taxon>Flavobacteriaceae</taxon>
        <taxon>Flavobacterium</taxon>
    </lineage>
</organism>
<protein>
    <recommendedName>
        <fullName evidence="1">Transposase IS204/IS1001/IS1096/IS1165 DDE domain-containing protein</fullName>
    </recommendedName>
</protein>
<evidence type="ECO:0000259" key="1">
    <source>
        <dbReference type="Pfam" id="PF01610"/>
    </source>
</evidence>
<dbReference type="AlphaFoldDB" id="A0A2U1JSR1"/>